<organism evidence="4 5">
    <name type="scientific">Mesohalobacter halotolerans</name>
    <dbReference type="NCBI Taxonomy" id="1883405"/>
    <lineage>
        <taxon>Bacteria</taxon>
        <taxon>Pseudomonadati</taxon>
        <taxon>Bacteroidota</taxon>
        <taxon>Flavobacteriia</taxon>
        <taxon>Flavobacteriales</taxon>
        <taxon>Flavobacteriaceae</taxon>
        <taxon>Mesohalobacter</taxon>
    </lineage>
</organism>
<feature type="signal peptide" evidence="2">
    <location>
        <begin position="1"/>
        <end position="19"/>
    </location>
</feature>
<evidence type="ECO:0000259" key="3">
    <source>
        <dbReference type="PROSITE" id="PS50043"/>
    </source>
</evidence>
<gene>
    <name evidence="4" type="ORF">FCN74_10720</name>
</gene>
<feature type="domain" description="HTH luxR-type" evidence="3">
    <location>
        <begin position="872"/>
        <end position="937"/>
    </location>
</feature>
<dbReference type="GO" id="GO:0006355">
    <property type="term" value="P:regulation of DNA-templated transcription"/>
    <property type="evidence" value="ECO:0007669"/>
    <property type="project" value="InterPro"/>
</dbReference>
<dbReference type="AlphaFoldDB" id="A0A4U5TP87"/>
<keyword evidence="1" id="KW-1133">Transmembrane helix</keyword>
<dbReference type="Pfam" id="PF00196">
    <property type="entry name" value="GerE"/>
    <property type="match status" value="1"/>
</dbReference>
<dbReference type="SMART" id="SM00421">
    <property type="entry name" value="HTH_LUXR"/>
    <property type="match status" value="1"/>
</dbReference>
<dbReference type="Gene3D" id="1.10.10.10">
    <property type="entry name" value="Winged helix-like DNA-binding domain superfamily/Winged helix DNA-binding domain"/>
    <property type="match status" value="1"/>
</dbReference>
<dbReference type="InterPro" id="IPR013783">
    <property type="entry name" value="Ig-like_fold"/>
</dbReference>
<name>A0A4U5TP87_9FLAO</name>
<dbReference type="InterPro" id="IPR015943">
    <property type="entry name" value="WD40/YVTN_repeat-like_dom_sf"/>
</dbReference>
<keyword evidence="5" id="KW-1185">Reference proteome</keyword>
<feature type="chain" id="PRO_5020682307" description="HTH luxR-type domain-containing protein" evidence="2">
    <location>
        <begin position="20"/>
        <end position="939"/>
    </location>
</feature>
<dbReference type="Pfam" id="PF07495">
    <property type="entry name" value="Y_Y_Y"/>
    <property type="match status" value="1"/>
</dbReference>
<accession>A0A4U5TP87</accession>
<dbReference type="Gene3D" id="2.130.10.10">
    <property type="entry name" value="YVTN repeat-like/Quinoprotein amine dehydrogenase"/>
    <property type="match status" value="2"/>
</dbReference>
<evidence type="ECO:0000313" key="4">
    <source>
        <dbReference type="EMBL" id="TKS55766.1"/>
    </source>
</evidence>
<keyword evidence="1" id="KW-0812">Transmembrane</keyword>
<dbReference type="RefSeq" id="WP_138932594.1">
    <property type="nucleotide sequence ID" value="NZ_SWMU01000004.1"/>
</dbReference>
<dbReference type="InterPro" id="IPR036388">
    <property type="entry name" value="WH-like_DNA-bd_sf"/>
</dbReference>
<dbReference type="PROSITE" id="PS50043">
    <property type="entry name" value="HTH_LUXR_2"/>
    <property type="match status" value="1"/>
</dbReference>
<evidence type="ECO:0000256" key="1">
    <source>
        <dbReference type="SAM" id="Phobius"/>
    </source>
</evidence>
<keyword evidence="1" id="KW-0472">Membrane</keyword>
<dbReference type="OrthoDB" id="1090267at2"/>
<evidence type="ECO:0000313" key="5">
    <source>
        <dbReference type="Proteomes" id="UP000306552"/>
    </source>
</evidence>
<dbReference type="InterPro" id="IPR011123">
    <property type="entry name" value="Y_Y_Y"/>
</dbReference>
<dbReference type="Gene3D" id="2.60.40.10">
    <property type="entry name" value="Immunoglobulins"/>
    <property type="match status" value="1"/>
</dbReference>
<sequence>MSSKYIYTVLMFVALNALAQTNSLQLRGIPLRTHFDSEDYRAGMQSWDFSQSEDGLLYVANNSGLLEFDGNRWKKYDIPDATKIRTVMIDSKGVVYVGGQNQIGFFINTGSGFQFKTLRDELDSAGINISEIWKIFEYEGKIYFNAEDKLITYSTDGIEEINSPGFLINSFMVDERLICQFYGLGLFELQNGKYLPLPNTESLARLVAIYKNDQAYIFISEFGDVYEYYSSGIDLKTNLLDSVTINDVLKLKNGDYAIGTQNKGLLILDSEFSIKLHLTKNKGITDRTVKAVYQDNFNNLWVALNNGIDYLKISLPFNLINEELGIEGTGYDARYFDESIYLGTNNGLFLQKDINVFSDENTFELMPGSEGQVYKISQIDNELFLNHHKGAFMIGGKSLEKIHDIGSWTFEKTSQPNLILGGDYKGIKYFEKKNDTWVPTGDVLGLTESSRILVFENDTILWMSHGYRGVYRLELDKNMQLKDEIKHFNKRHGFPSNILISAYKLDGKMIFTSEQGIYNFNPKSLEFSKNTFFEELLGDEHVSNIKSNGHNSIYYIQDAGFGVIKEEKYGKFSKETSLFKHINKYISDDLQNISVFDQNNILITAKDGFIHFDPSKKHDIKKDFSTVIRSVKASKIEDSTFVNIPVNTKELVIDKNQSIKIEYASPYYDGFEDLNYSYRLKPLDEKWSKWSSLNEKSYDHLPFGDYTFEVKALNIYGMESKVSEFSFEVLTPWYATWTGRIVYISILLIIIVMIPILQRRKYKAETSIITEQKKKELKIKDEQIDKLYSEKLQTELNLKNDQLTSITMQLVKNKEFIQSVQDKLSSTLDKGGSAQELKRIINSIDQELSDEDYWDKFAYHFDQVHGNYLEKLSGMDIKLSPREIKLAAFLRMNMSSKEIAKLLNITTRGVELARYRLRKKLKLEREQNLVEYLIELDNT</sequence>
<dbReference type="EMBL" id="SWMU01000004">
    <property type="protein sequence ID" value="TKS55766.1"/>
    <property type="molecule type" value="Genomic_DNA"/>
</dbReference>
<dbReference type="Proteomes" id="UP000306552">
    <property type="component" value="Unassembled WGS sequence"/>
</dbReference>
<feature type="transmembrane region" description="Helical" evidence="1">
    <location>
        <begin position="737"/>
        <end position="757"/>
    </location>
</feature>
<proteinExistence type="predicted"/>
<dbReference type="InterPro" id="IPR016032">
    <property type="entry name" value="Sig_transdc_resp-reg_C-effctor"/>
</dbReference>
<dbReference type="SUPFAM" id="SSF46894">
    <property type="entry name" value="C-terminal effector domain of the bipartite response regulators"/>
    <property type="match status" value="1"/>
</dbReference>
<evidence type="ECO:0000256" key="2">
    <source>
        <dbReference type="SAM" id="SignalP"/>
    </source>
</evidence>
<reference evidence="4 5" key="1">
    <citation type="submission" date="2019-04" db="EMBL/GenBank/DDBJ databases">
        <title>Psychroflexus halotolerans sp. nov., isolated from a marine solar saltern.</title>
        <authorList>
            <person name="Feng X."/>
        </authorList>
    </citation>
    <scope>NUCLEOTIDE SEQUENCE [LARGE SCALE GENOMIC DNA]</scope>
    <source>
        <strain evidence="4 5">WDS2C27</strain>
    </source>
</reference>
<dbReference type="InterPro" id="IPR000792">
    <property type="entry name" value="Tscrpt_reg_LuxR_C"/>
</dbReference>
<dbReference type="GO" id="GO:0003677">
    <property type="term" value="F:DNA binding"/>
    <property type="evidence" value="ECO:0007669"/>
    <property type="project" value="InterPro"/>
</dbReference>
<protein>
    <recommendedName>
        <fullName evidence="3">HTH luxR-type domain-containing protein</fullName>
    </recommendedName>
</protein>
<comment type="caution">
    <text evidence="4">The sequence shown here is derived from an EMBL/GenBank/DDBJ whole genome shotgun (WGS) entry which is preliminary data.</text>
</comment>
<keyword evidence="2" id="KW-0732">Signal</keyword>